<dbReference type="InterPro" id="IPR029058">
    <property type="entry name" value="AB_hydrolase_fold"/>
</dbReference>
<reference evidence="3 4" key="1">
    <citation type="submission" date="2019-02" db="EMBL/GenBank/DDBJ databases">
        <title>Deep-cultivation of Planctomycetes and their phenomic and genomic characterization uncovers novel biology.</title>
        <authorList>
            <person name="Wiegand S."/>
            <person name="Jogler M."/>
            <person name="Boedeker C."/>
            <person name="Pinto D."/>
            <person name="Vollmers J."/>
            <person name="Rivas-Marin E."/>
            <person name="Kohn T."/>
            <person name="Peeters S.H."/>
            <person name="Heuer A."/>
            <person name="Rast P."/>
            <person name="Oberbeckmann S."/>
            <person name="Bunk B."/>
            <person name="Jeske O."/>
            <person name="Meyerdierks A."/>
            <person name="Storesund J.E."/>
            <person name="Kallscheuer N."/>
            <person name="Luecker S."/>
            <person name="Lage O.M."/>
            <person name="Pohl T."/>
            <person name="Merkel B.J."/>
            <person name="Hornburger P."/>
            <person name="Mueller R.-W."/>
            <person name="Bruemmer F."/>
            <person name="Labrenz M."/>
            <person name="Spormann A.M."/>
            <person name="Op den Camp H."/>
            <person name="Overmann J."/>
            <person name="Amann R."/>
            <person name="Jetten M.S.M."/>
            <person name="Mascher T."/>
            <person name="Medema M.H."/>
            <person name="Devos D.P."/>
            <person name="Kaster A.-K."/>
            <person name="Ovreas L."/>
            <person name="Rohde M."/>
            <person name="Galperin M.Y."/>
            <person name="Jogler C."/>
        </authorList>
    </citation>
    <scope>NUCLEOTIDE SEQUENCE [LARGE SCALE GENOMIC DNA]</scope>
    <source>
        <strain evidence="3 4">Pla110</strain>
    </source>
</reference>
<gene>
    <name evidence="3" type="ORF">Pla110_10940</name>
</gene>
<accession>A0A518CJH8</accession>
<evidence type="ECO:0000256" key="1">
    <source>
        <dbReference type="SAM" id="MobiDB-lite"/>
    </source>
</evidence>
<feature type="region of interest" description="Disordered" evidence="1">
    <location>
        <begin position="327"/>
        <end position="355"/>
    </location>
</feature>
<dbReference type="PANTHER" id="PTHR37946:SF1">
    <property type="entry name" value="SLL1969 PROTEIN"/>
    <property type="match status" value="1"/>
</dbReference>
<dbReference type="Proteomes" id="UP000317178">
    <property type="component" value="Chromosome"/>
</dbReference>
<evidence type="ECO:0000259" key="2">
    <source>
        <dbReference type="Pfam" id="PF00561"/>
    </source>
</evidence>
<dbReference type="Gene3D" id="3.40.50.1820">
    <property type="entry name" value="alpha/beta hydrolase"/>
    <property type="match status" value="1"/>
</dbReference>
<dbReference type="GO" id="GO:0016787">
    <property type="term" value="F:hydrolase activity"/>
    <property type="evidence" value="ECO:0007669"/>
    <property type="project" value="UniProtKB-KW"/>
</dbReference>
<dbReference type="EMBL" id="CP036281">
    <property type="protein sequence ID" value="QDU79386.1"/>
    <property type="molecule type" value="Genomic_DNA"/>
</dbReference>
<dbReference type="SUPFAM" id="SSF53474">
    <property type="entry name" value="alpha/beta-Hydrolases"/>
    <property type="match status" value="1"/>
</dbReference>
<dbReference type="KEGG" id="plon:Pla110_10940"/>
<dbReference type="InterPro" id="IPR000073">
    <property type="entry name" value="AB_hydrolase_1"/>
</dbReference>
<protein>
    <submittedName>
        <fullName evidence="3">Alpha/beta hydrolase family protein</fullName>
    </submittedName>
</protein>
<name>A0A518CJH8_9PLAN</name>
<proteinExistence type="predicted"/>
<dbReference type="PANTHER" id="PTHR37946">
    <property type="entry name" value="SLL1969 PROTEIN"/>
    <property type="match status" value="1"/>
</dbReference>
<keyword evidence="4" id="KW-1185">Reference proteome</keyword>
<organism evidence="3 4">
    <name type="scientific">Polystyrenella longa</name>
    <dbReference type="NCBI Taxonomy" id="2528007"/>
    <lineage>
        <taxon>Bacteria</taxon>
        <taxon>Pseudomonadati</taxon>
        <taxon>Planctomycetota</taxon>
        <taxon>Planctomycetia</taxon>
        <taxon>Planctomycetales</taxon>
        <taxon>Planctomycetaceae</taxon>
        <taxon>Polystyrenella</taxon>
    </lineage>
</organism>
<sequence>MNGTRLRKVVIAWLSSVIFFCSFSPYLKSEEPKLDFDFDNLWNKKTLQELQMKTLGGRQFWGDVAFFRGWRVQHNVVFGQYRLIDPNDIRNFSGTHAECMNQLEKIKEAKQLAPMSGKVTILIHGIVRSSKSFSPLFPKLKAAGYEPVNFDYPSTQISIEESAEYLHQVIQSLEGVEEINLVVHSMGGLIVRSYLKDHQDPRINRLVMVGVPNFGAEMADFFQGLRLFKFIYGPAGQQLITDQKALIASLPTPQCEFAIIAGGRGNNSGFNLLLPGDNDGTVTVTSTSLPGASDFVVVNCMHSALPFHAETGDRALRFIQTGSLHEDGKKYPISPPANEEKIGSVSNSELQKNSE</sequence>
<feature type="compositionally biased region" description="Polar residues" evidence="1">
    <location>
        <begin position="344"/>
        <end position="355"/>
    </location>
</feature>
<keyword evidence="3" id="KW-0378">Hydrolase</keyword>
<evidence type="ECO:0000313" key="4">
    <source>
        <dbReference type="Proteomes" id="UP000317178"/>
    </source>
</evidence>
<dbReference type="Pfam" id="PF00561">
    <property type="entry name" value="Abhydrolase_1"/>
    <property type="match status" value="1"/>
</dbReference>
<feature type="domain" description="AB hydrolase-1" evidence="2">
    <location>
        <begin position="121"/>
        <end position="220"/>
    </location>
</feature>
<dbReference type="OrthoDB" id="556502at2"/>
<dbReference type="AlphaFoldDB" id="A0A518CJH8"/>
<evidence type="ECO:0000313" key="3">
    <source>
        <dbReference type="EMBL" id="QDU79386.1"/>
    </source>
</evidence>